<accession>A0ABV5J9N0</accession>
<protein>
    <recommendedName>
        <fullName evidence="3">DUF4377 domain-containing protein</fullName>
    </recommendedName>
</protein>
<proteinExistence type="predicted"/>
<evidence type="ECO:0000313" key="2">
    <source>
        <dbReference type="Proteomes" id="UP001589654"/>
    </source>
</evidence>
<gene>
    <name evidence="1" type="ORF">ACFFUR_15405</name>
</gene>
<evidence type="ECO:0000313" key="1">
    <source>
        <dbReference type="EMBL" id="MFB9213202.1"/>
    </source>
</evidence>
<dbReference type="RefSeq" id="WP_379945457.1">
    <property type="nucleotide sequence ID" value="NZ_JBHMEW010000067.1"/>
</dbReference>
<organism evidence="1 2">
    <name type="scientific">Echinicola jeungdonensis</name>
    <dbReference type="NCBI Taxonomy" id="709343"/>
    <lineage>
        <taxon>Bacteria</taxon>
        <taxon>Pseudomonadati</taxon>
        <taxon>Bacteroidota</taxon>
        <taxon>Cytophagia</taxon>
        <taxon>Cytophagales</taxon>
        <taxon>Cyclobacteriaceae</taxon>
        <taxon>Echinicola</taxon>
    </lineage>
</organism>
<dbReference type="EMBL" id="JBHMEW010000067">
    <property type="protein sequence ID" value="MFB9213202.1"/>
    <property type="molecule type" value="Genomic_DNA"/>
</dbReference>
<comment type="caution">
    <text evidence="1">The sequence shown here is derived from an EMBL/GenBank/DDBJ whole genome shotgun (WGS) entry which is preliminary data.</text>
</comment>
<dbReference type="Proteomes" id="UP001589654">
    <property type="component" value="Unassembled WGS sequence"/>
</dbReference>
<dbReference type="PROSITE" id="PS51257">
    <property type="entry name" value="PROKAR_LIPOPROTEIN"/>
    <property type="match status" value="1"/>
</dbReference>
<evidence type="ECO:0008006" key="3">
    <source>
        <dbReference type="Google" id="ProtNLM"/>
    </source>
</evidence>
<sequence>MIKYLLTIGLMGCFFFGSCQTSKNLRQGTGWVLAKTATRGSQQYLIVVDNQWYYPEELPEKFKMDSVRVQVKYRVLDRLDTVFKPAPNDLLEFDFTARAIKVKKIKLLPQR</sequence>
<keyword evidence="2" id="KW-1185">Reference proteome</keyword>
<reference evidence="1 2" key="1">
    <citation type="submission" date="2024-09" db="EMBL/GenBank/DDBJ databases">
        <authorList>
            <person name="Sun Q."/>
            <person name="Mori K."/>
        </authorList>
    </citation>
    <scope>NUCLEOTIDE SEQUENCE [LARGE SCALE GENOMIC DNA]</scope>
    <source>
        <strain evidence="1 2">CECT 7682</strain>
    </source>
</reference>
<name>A0ABV5J9N0_9BACT</name>